<keyword evidence="2 4" id="KW-0853">WD repeat</keyword>
<dbReference type="SUPFAM" id="SSF50978">
    <property type="entry name" value="WD40 repeat-like"/>
    <property type="match status" value="2"/>
</dbReference>
<dbReference type="InterPro" id="IPR055442">
    <property type="entry name" value="Beta-prop_EML-like_2nd"/>
</dbReference>
<dbReference type="InterPro" id="IPR055439">
    <property type="entry name" value="Beta-prop_EML_1st"/>
</dbReference>
<reference evidence="7 8" key="1">
    <citation type="submission" date="2023-03" db="EMBL/GenBank/DDBJ databases">
        <title>High-quality genome of Scylla paramamosain provides insights in environmental adaptation.</title>
        <authorList>
            <person name="Zhang L."/>
        </authorList>
    </citation>
    <scope>NUCLEOTIDE SEQUENCE [LARGE SCALE GENOMIC DNA]</scope>
    <source>
        <strain evidence="7">LZ_2023a</strain>
        <tissue evidence="7">Muscle</tissue>
    </source>
</reference>
<accession>A0AAW0UPD0</accession>
<keyword evidence="3" id="KW-0677">Repeat</keyword>
<sequence>MEEWLSSPSRGRGERYMPRGIPLPMFLRRLGQDSRSTGSVVFLSSFFSYGYRGSDTRKNLWVLPSGELLYYVAAVAVILDREDDVQRHYTEHTEDIQCMALHPSRDLVASGQRASRGRRATAHVRVWHARSLTTMHVLGRKELGAGILAVAFSCRTHQDHVYGAAFHPLDNNLIITYGKGLLSLWARRKDGIFTRSDLVQESSGRTITALEFTQDGDLITGDLEGVMTVWSVDEDGEYYVKKEFQAHSSAINALKMLSEGTVLSGGDRDRKIIAWDCDEDFEKITETRVPEQAGGVRSIYPQRPGHNDGNVYVGTTRNMILEGSLQRRFNQVVFGHSKQLWGLSINHMDSSVATAGYDKHIVKWRDTQLEWRVQAQSECVSVAVHPQGTRIAAGTIDGHFGGCQWADRTEGHHAKSLRLTTLLSGLQSGHTSLCPPSVSAGGELLAVGSQNGSVYLYRSTKDGYVYTRSGKMAGGQPLSTIDWSTSGRYLQTLTADYDVVYWSLVDLAKVKNHQDVRNETWATHTSPLGFMVHGIWSGGRDAPVQVTVDRGPRGDVLVAGDTDGFIRLYRYPVLSASSGYHEYKVYTSYVSALRFSHTDNYMYSIGGTDAALMRWRVT</sequence>
<gene>
    <name evidence="7" type="ORF">O3P69_003272</name>
</gene>
<dbReference type="Proteomes" id="UP001487740">
    <property type="component" value="Unassembled WGS sequence"/>
</dbReference>
<evidence type="ECO:0000256" key="3">
    <source>
        <dbReference type="ARBA" id="ARBA00022737"/>
    </source>
</evidence>
<dbReference type="Pfam" id="PF03451">
    <property type="entry name" value="HELP"/>
    <property type="match status" value="1"/>
</dbReference>
<evidence type="ECO:0000313" key="7">
    <source>
        <dbReference type="EMBL" id="KAK8400492.1"/>
    </source>
</evidence>
<proteinExistence type="inferred from homology"/>
<keyword evidence="8" id="KW-1185">Reference proteome</keyword>
<dbReference type="InterPro" id="IPR036322">
    <property type="entry name" value="WD40_repeat_dom_sf"/>
</dbReference>
<dbReference type="PANTHER" id="PTHR13720">
    <property type="entry name" value="WD-40 REPEAT PROTEIN"/>
    <property type="match status" value="1"/>
</dbReference>
<protein>
    <submittedName>
        <fullName evidence="7">Uncharacterized protein</fullName>
    </submittedName>
</protein>
<evidence type="ECO:0000313" key="8">
    <source>
        <dbReference type="Proteomes" id="UP001487740"/>
    </source>
</evidence>
<dbReference type="GO" id="GO:0072686">
    <property type="term" value="C:mitotic spindle"/>
    <property type="evidence" value="ECO:0007669"/>
    <property type="project" value="TreeGrafter"/>
</dbReference>
<evidence type="ECO:0000259" key="6">
    <source>
        <dbReference type="Pfam" id="PF23414"/>
    </source>
</evidence>
<dbReference type="GO" id="GO:0008017">
    <property type="term" value="F:microtubule binding"/>
    <property type="evidence" value="ECO:0007669"/>
    <property type="project" value="TreeGrafter"/>
</dbReference>
<dbReference type="PANTHER" id="PTHR13720:SF55">
    <property type="entry name" value="ECHINODERM MICROTUBULE-ASSOCIATED PROTEIN-LIKE CG42247"/>
    <property type="match status" value="1"/>
</dbReference>
<evidence type="ECO:0000256" key="2">
    <source>
        <dbReference type="ARBA" id="ARBA00022574"/>
    </source>
</evidence>
<organism evidence="7 8">
    <name type="scientific">Scylla paramamosain</name>
    <name type="common">Mud crab</name>
    <dbReference type="NCBI Taxonomy" id="85552"/>
    <lineage>
        <taxon>Eukaryota</taxon>
        <taxon>Metazoa</taxon>
        <taxon>Ecdysozoa</taxon>
        <taxon>Arthropoda</taxon>
        <taxon>Crustacea</taxon>
        <taxon>Multicrustacea</taxon>
        <taxon>Malacostraca</taxon>
        <taxon>Eumalacostraca</taxon>
        <taxon>Eucarida</taxon>
        <taxon>Decapoda</taxon>
        <taxon>Pleocyemata</taxon>
        <taxon>Brachyura</taxon>
        <taxon>Eubrachyura</taxon>
        <taxon>Portunoidea</taxon>
        <taxon>Portunidae</taxon>
        <taxon>Portuninae</taxon>
        <taxon>Scylla</taxon>
    </lineage>
</organism>
<dbReference type="InterPro" id="IPR050630">
    <property type="entry name" value="WD_repeat_EMAP"/>
</dbReference>
<evidence type="ECO:0000256" key="1">
    <source>
        <dbReference type="ARBA" id="ARBA00006489"/>
    </source>
</evidence>
<feature type="domain" description="EML-like first beta-propeller" evidence="5">
    <location>
        <begin position="86"/>
        <end position="154"/>
    </location>
</feature>
<comment type="caution">
    <text evidence="7">The sequence shown here is derived from an EMBL/GenBank/DDBJ whole genome shotgun (WGS) entry which is preliminary data.</text>
</comment>
<dbReference type="InterPro" id="IPR015943">
    <property type="entry name" value="WD40/YVTN_repeat-like_dom_sf"/>
</dbReference>
<dbReference type="Pfam" id="PF23414">
    <property type="entry name" value="Beta-prop_EML_2"/>
    <property type="match status" value="1"/>
</dbReference>
<dbReference type="SUPFAM" id="SSF50998">
    <property type="entry name" value="Quinoprotein alcohol dehydrogenase-like"/>
    <property type="match status" value="1"/>
</dbReference>
<dbReference type="InterPro" id="IPR005108">
    <property type="entry name" value="HELP"/>
</dbReference>
<feature type="repeat" description="WD" evidence="4">
    <location>
        <begin position="244"/>
        <end position="276"/>
    </location>
</feature>
<evidence type="ECO:0000259" key="5">
    <source>
        <dbReference type="Pfam" id="PF23409"/>
    </source>
</evidence>
<name>A0AAW0UPD0_SCYPA</name>
<dbReference type="GO" id="GO:0000226">
    <property type="term" value="P:microtubule cytoskeleton organization"/>
    <property type="evidence" value="ECO:0007669"/>
    <property type="project" value="TreeGrafter"/>
</dbReference>
<evidence type="ECO:0000256" key="4">
    <source>
        <dbReference type="PROSITE-ProRule" id="PRU00221"/>
    </source>
</evidence>
<dbReference type="SMART" id="SM00320">
    <property type="entry name" value="WD40"/>
    <property type="match status" value="10"/>
</dbReference>
<dbReference type="EMBL" id="JARAKH010000010">
    <property type="protein sequence ID" value="KAK8400492.1"/>
    <property type="molecule type" value="Genomic_DNA"/>
</dbReference>
<feature type="domain" description="EML-like second beta-propeller" evidence="6">
    <location>
        <begin position="340"/>
        <end position="617"/>
    </location>
</feature>
<dbReference type="InterPro" id="IPR001680">
    <property type="entry name" value="WD40_rpt"/>
</dbReference>
<dbReference type="PROSITE" id="PS50082">
    <property type="entry name" value="WD_REPEATS_2"/>
    <property type="match status" value="1"/>
</dbReference>
<dbReference type="Gene3D" id="2.130.10.10">
    <property type="entry name" value="YVTN repeat-like/Quinoprotein amine dehydrogenase"/>
    <property type="match status" value="3"/>
</dbReference>
<feature type="domain" description="EML-like first beta-propeller" evidence="5">
    <location>
        <begin position="155"/>
        <end position="323"/>
    </location>
</feature>
<dbReference type="AlphaFoldDB" id="A0AAW0UPD0"/>
<dbReference type="Pfam" id="PF23409">
    <property type="entry name" value="Beta-prop_EML"/>
    <property type="match status" value="2"/>
</dbReference>
<comment type="similarity">
    <text evidence="1">Belongs to the WD repeat EMAP family.</text>
</comment>
<dbReference type="InterPro" id="IPR011047">
    <property type="entry name" value="Quinoprotein_ADH-like_sf"/>
</dbReference>